<dbReference type="CDD" id="cd06257">
    <property type="entry name" value="DnaJ"/>
    <property type="match status" value="1"/>
</dbReference>
<feature type="region of interest" description="Disordered" evidence="1">
    <location>
        <begin position="1"/>
        <end position="22"/>
    </location>
</feature>
<dbReference type="InterPro" id="IPR036869">
    <property type="entry name" value="J_dom_sf"/>
</dbReference>
<dbReference type="PANTHER" id="PTHR44240:SF10">
    <property type="entry name" value="J DOMAIN-CONTAINING PROTEIN"/>
    <property type="match status" value="1"/>
</dbReference>
<evidence type="ECO:0000313" key="3">
    <source>
        <dbReference type="EMBL" id="WFP15650.1"/>
    </source>
</evidence>
<dbReference type="PANTHER" id="PTHR44240">
    <property type="entry name" value="DNAJ DOMAIN (PROKARYOTIC HEAT SHOCK PROTEIN)-RELATED"/>
    <property type="match status" value="1"/>
</dbReference>
<keyword evidence="4" id="KW-1185">Reference proteome</keyword>
<feature type="domain" description="J" evidence="2">
    <location>
        <begin position="11"/>
        <end position="72"/>
    </location>
</feature>
<protein>
    <submittedName>
        <fullName evidence="3">J domain-containing protein</fullName>
    </submittedName>
</protein>
<dbReference type="RefSeq" id="WP_278156565.1">
    <property type="nucleotide sequence ID" value="NZ_CP121252.1"/>
</dbReference>
<dbReference type="InterPro" id="IPR001623">
    <property type="entry name" value="DnaJ_domain"/>
</dbReference>
<dbReference type="EMBL" id="CP121252">
    <property type="protein sequence ID" value="WFP15650.1"/>
    <property type="molecule type" value="Genomic_DNA"/>
</dbReference>
<reference evidence="3 4" key="1">
    <citation type="submission" date="2023-04" db="EMBL/GenBank/DDBJ databases">
        <title>Funneling lignin-derived compounds into biodiesel using alkali-halophilic Citricoccus sp. P2.</title>
        <authorList>
            <person name="Luo C.-B."/>
        </authorList>
    </citation>
    <scope>NUCLEOTIDE SEQUENCE [LARGE SCALE GENOMIC DNA]</scope>
    <source>
        <strain evidence="3 4">P2</strain>
    </source>
</reference>
<dbReference type="Proteomes" id="UP001219037">
    <property type="component" value="Chromosome"/>
</dbReference>
<feature type="compositionally biased region" description="Low complexity" evidence="1">
    <location>
        <begin position="84"/>
        <end position="107"/>
    </location>
</feature>
<organism evidence="3 4">
    <name type="scientific">Citricoccus muralis</name>
    <dbReference type="NCBI Taxonomy" id="169134"/>
    <lineage>
        <taxon>Bacteria</taxon>
        <taxon>Bacillati</taxon>
        <taxon>Actinomycetota</taxon>
        <taxon>Actinomycetes</taxon>
        <taxon>Micrococcales</taxon>
        <taxon>Micrococcaceae</taxon>
        <taxon>Citricoccus</taxon>
    </lineage>
</organism>
<evidence type="ECO:0000313" key="4">
    <source>
        <dbReference type="Proteomes" id="UP001219037"/>
    </source>
</evidence>
<accession>A0ABY8H3E1</accession>
<dbReference type="Gene3D" id="1.10.287.110">
    <property type="entry name" value="DnaJ domain"/>
    <property type="match status" value="1"/>
</dbReference>
<dbReference type="PROSITE" id="PS50076">
    <property type="entry name" value="DNAJ_2"/>
    <property type="match status" value="1"/>
</dbReference>
<dbReference type="SUPFAM" id="SSF46565">
    <property type="entry name" value="Chaperone J-domain"/>
    <property type="match status" value="1"/>
</dbReference>
<dbReference type="Pfam" id="PF00226">
    <property type="entry name" value="DnaJ"/>
    <property type="match status" value="1"/>
</dbReference>
<proteinExistence type="predicted"/>
<name>A0ABY8H3E1_9MICC</name>
<dbReference type="InterPro" id="IPR052276">
    <property type="entry name" value="Diphthamide-biosynth_chaperone"/>
</dbReference>
<feature type="region of interest" description="Disordered" evidence="1">
    <location>
        <begin position="67"/>
        <end position="112"/>
    </location>
</feature>
<dbReference type="SMART" id="SM00271">
    <property type="entry name" value="DnaJ"/>
    <property type="match status" value="1"/>
</dbReference>
<feature type="compositionally biased region" description="Basic and acidic residues" evidence="1">
    <location>
        <begin position="1"/>
        <end position="10"/>
    </location>
</feature>
<evidence type="ECO:0000256" key="1">
    <source>
        <dbReference type="SAM" id="MobiDB-lite"/>
    </source>
</evidence>
<evidence type="ECO:0000259" key="2">
    <source>
        <dbReference type="PROSITE" id="PS50076"/>
    </source>
</evidence>
<gene>
    <name evidence="3" type="ORF">P8192_09570</name>
</gene>
<sequence length="318" mass="34038">MADAGEHDGRTPYQVLGVPSDATESELRSAWRRAVRRTHPDYGGDVDEFHQVTVAWDAIGSPEARADYDRRARRNGSSDTVNIAASSAAHSTPASSSARSTPRRPATVRYAPPLSVGPLTIGEIIVDAEIAHRQVHGTAPTSGLFQGRRAARLQRATVELLRAQVAPALPATRILQGLRIRHGAFSTVRIDTLALCGDRIAVIADVEAPADAYRWTGPELRSARRRIALPDLGERISAVQRLLPDVHVGGFVVVSSRDGNPHAPLVEPDLSAFQNTVLTEAPGNPVASARAVKLFFGTGSASDTVDRQRLGLLLGTLD</sequence>